<dbReference type="HAMAP" id="MF_00237">
    <property type="entry name" value="TatB"/>
    <property type="match status" value="1"/>
</dbReference>
<protein>
    <recommendedName>
        <fullName evidence="9">Sec-independent protein translocase protein TatB</fullName>
    </recommendedName>
</protein>
<keyword evidence="10" id="KW-0175">Coiled coil</keyword>
<accession>A0ABN0JQQ7</accession>
<evidence type="ECO:0000256" key="1">
    <source>
        <dbReference type="ARBA" id="ARBA00004167"/>
    </source>
</evidence>
<evidence type="ECO:0000256" key="10">
    <source>
        <dbReference type="SAM" id="Coils"/>
    </source>
</evidence>
<keyword evidence="2 9" id="KW-0813">Transport</keyword>
<dbReference type="PANTHER" id="PTHR33162">
    <property type="entry name" value="SEC-INDEPENDENT PROTEIN TRANSLOCASE PROTEIN TATA, CHLOROPLASTIC"/>
    <property type="match status" value="1"/>
</dbReference>
<evidence type="ECO:0000256" key="4">
    <source>
        <dbReference type="ARBA" id="ARBA00022692"/>
    </source>
</evidence>
<dbReference type="InterPro" id="IPR018448">
    <property type="entry name" value="TatB"/>
</dbReference>
<dbReference type="Gene3D" id="1.20.5.3310">
    <property type="match status" value="1"/>
</dbReference>
<dbReference type="InterPro" id="IPR003369">
    <property type="entry name" value="TatA/B/E"/>
</dbReference>
<evidence type="ECO:0000256" key="3">
    <source>
        <dbReference type="ARBA" id="ARBA00022475"/>
    </source>
</evidence>
<keyword evidence="8 9" id="KW-0472">Membrane</keyword>
<dbReference type="RefSeq" id="WP_004660423.1">
    <property type="nucleotide sequence ID" value="NZ_BMDV01000011.1"/>
</dbReference>
<comment type="function">
    <text evidence="9">Part of the twin-arginine translocation (Tat) system that transports large folded proteins containing a characteristic twin-arginine motif in their signal peptide across membranes. Together with TatC, TatB is part of a receptor directly interacting with Tat signal peptides. TatB may form an oligomeric binding site that transiently accommodates folded Tat precursor proteins before their translocation.</text>
</comment>
<name>A0ABN0JQQ7_9GAMM</name>
<proteinExistence type="inferred from homology"/>
<keyword evidence="12" id="KW-1185">Reference proteome</keyword>
<gene>
    <name evidence="9" type="primary">tatB</name>
    <name evidence="11" type="ORF">F992_01024</name>
</gene>
<evidence type="ECO:0000256" key="2">
    <source>
        <dbReference type="ARBA" id="ARBA00022448"/>
    </source>
</evidence>
<evidence type="ECO:0000256" key="6">
    <source>
        <dbReference type="ARBA" id="ARBA00022989"/>
    </source>
</evidence>
<keyword evidence="3 9" id="KW-1003">Cell membrane</keyword>
<keyword evidence="6 9" id="KW-1133">Transmembrane helix</keyword>
<sequence length="146" mass="16998">MLNLGMTEIFCFAVIALLVLGPDKLPEAARFVAKWYGKIKKFINNIQNEIDRELRLSEFREEMQKEIEKITELERRLQKQLDELKTQDHEIETAPSVTKSQNSIRYVPYHSSSIIPFCVQYQKSSVIGMEAYPSLNQFDNELKIAV</sequence>
<dbReference type="PRINTS" id="PR01506">
    <property type="entry name" value="TATBPROTEIN"/>
</dbReference>
<evidence type="ECO:0000256" key="7">
    <source>
        <dbReference type="ARBA" id="ARBA00023010"/>
    </source>
</evidence>
<organism evidence="11 12">
    <name type="scientific">Acinetobacter modestus</name>
    <dbReference type="NCBI Taxonomy" id="1776740"/>
    <lineage>
        <taxon>Bacteria</taxon>
        <taxon>Pseudomonadati</taxon>
        <taxon>Pseudomonadota</taxon>
        <taxon>Gammaproteobacteria</taxon>
        <taxon>Moraxellales</taxon>
        <taxon>Moraxellaceae</taxon>
        <taxon>Acinetobacter</taxon>
    </lineage>
</organism>
<keyword evidence="5 9" id="KW-0653">Protein transport</keyword>
<dbReference type="PANTHER" id="PTHR33162:SF1">
    <property type="entry name" value="SEC-INDEPENDENT PROTEIN TRANSLOCASE PROTEIN TATA, CHLOROPLASTIC"/>
    <property type="match status" value="1"/>
</dbReference>
<comment type="caution">
    <text evidence="11">The sequence shown here is derived from an EMBL/GenBank/DDBJ whole genome shotgun (WGS) entry which is preliminary data.</text>
</comment>
<evidence type="ECO:0000313" key="12">
    <source>
        <dbReference type="Proteomes" id="UP000013190"/>
    </source>
</evidence>
<keyword evidence="4 9" id="KW-0812">Transmembrane</keyword>
<evidence type="ECO:0000256" key="9">
    <source>
        <dbReference type="HAMAP-Rule" id="MF_00237"/>
    </source>
</evidence>
<evidence type="ECO:0000256" key="5">
    <source>
        <dbReference type="ARBA" id="ARBA00022927"/>
    </source>
</evidence>
<dbReference type="GeneID" id="92834442"/>
<comment type="subunit">
    <text evidence="9">The Tat system comprises two distinct complexes: a TatABC complex, containing multiple copies of TatA, TatB and TatC subunits, and a separate TatA complex, containing only TatA subunits. Substrates initially bind to the TatABC complex, which probably triggers association of the separate TatA complex to form the active translocon.</text>
</comment>
<dbReference type="Pfam" id="PF02416">
    <property type="entry name" value="TatA_B_E"/>
    <property type="match status" value="1"/>
</dbReference>
<evidence type="ECO:0000256" key="8">
    <source>
        <dbReference type="ARBA" id="ARBA00023136"/>
    </source>
</evidence>
<dbReference type="Proteomes" id="UP000013190">
    <property type="component" value="Unassembled WGS sequence"/>
</dbReference>
<keyword evidence="7 9" id="KW-0811">Translocation</keyword>
<reference evidence="11 12" key="2">
    <citation type="journal article" date="2016" name="Int. J. Syst. Evol. Microbiol.">
        <title>Taxonomy of haemolytic and/or proteolytic strains of the genus Acinetobacter with the proposal of Acinetobacter courvalinii sp. nov. (genomic species 14 sensu Bouvet &amp; Jeanjean), Acinetobacter dispersus sp. nov. (genomic species 17), Acinetobacter modestus sp. nov., Acinetobacter proteolyticus sp. nov. and Acinetobacter vivianii sp. nov.</title>
        <authorList>
            <person name="Nemec A."/>
            <person name="Radolfova-Krizova L."/>
            <person name="Maixnerova M."/>
            <person name="Vrestiakova E."/>
            <person name="Jezek P."/>
            <person name="Sedo O."/>
        </authorList>
    </citation>
    <scope>NUCLEOTIDE SEQUENCE [LARGE SCALE GENOMIC DNA]</scope>
    <source>
        <strain evidence="11 12">NIPH 236</strain>
    </source>
</reference>
<evidence type="ECO:0000313" key="11">
    <source>
        <dbReference type="EMBL" id="ENU27727.1"/>
    </source>
</evidence>
<comment type="similarity">
    <text evidence="9">Belongs to the TatB family.</text>
</comment>
<dbReference type="NCBIfam" id="TIGR01410">
    <property type="entry name" value="tatB"/>
    <property type="match status" value="1"/>
</dbReference>
<dbReference type="EMBL" id="APOJ01000018">
    <property type="protein sequence ID" value="ENU27727.1"/>
    <property type="molecule type" value="Genomic_DNA"/>
</dbReference>
<comment type="subcellular location">
    <subcellularLocation>
        <location evidence="9">Cell membrane</location>
        <topology evidence="9">Single-pass membrane protein</topology>
    </subcellularLocation>
    <subcellularLocation>
        <location evidence="1">Membrane</location>
        <topology evidence="1">Single-pass membrane protein</topology>
    </subcellularLocation>
</comment>
<feature type="coiled-coil region" evidence="10">
    <location>
        <begin position="56"/>
        <end position="94"/>
    </location>
</feature>
<reference evidence="12" key="1">
    <citation type="submission" date="2013-02" db="EMBL/GenBank/DDBJ databases">
        <title>The Genome Sequence of Acinetobacter sp. NIPH 236.</title>
        <authorList>
            <consortium name="The Broad Institute Genome Sequencing Platform"/>
            <consortium name="The Broad Institute Genome Sequencing Center for Infectious Disease"/>
            <person name="Cerqueira G."/>
            <person name="Feldgarden M."/>
            <person name="Courvalin P."/>
            <person name="Perichon B."/>
            <person name="Grillot-Courvalin C."/>
            <person name="Clermont D."/>
            <person name="Rocha E."/>
            <person name="Yoon E.-J."/>
            <person name="Nemec A."/>
            <person name="Walker B."/>
            <person name="Young S.K."/>
            <person name="Zeng Q."/>
            <person name="Gargeya S."/>
            <person name="Fitzgerald M."/>
            <person name="Haas B."/>
            <person name="Abouelleil A."/>
            <person name="Alvarado L."/>
            <person name="Arachchi H.M."/>
            <person name="Berlin A.M."/>
            <person name="Chapman S.B."/>
            <person name="Dewar J."/>
            <person name="Goldberg J."/>
            <person name="Griggs A."/>
            <person name="Gujja S."/>
            <person name="Hansen M."/>
            <person name="Howarth C."/>
            <person name="Imamovic A."/>
            <person name="Larimer J."/>
            <person name="McCowan C."/>
            <person name="Murphy C."/>
            <person name="Neiman D."/>
            <person name="Pearson M."/>
            <person name="Priest M."/>
            <person name="Roberts A."/>
            <person name="Saif S."/>
            <person name="Shea T."/>
            <person name="Sisk P."/>
            <person name="Sykes S."/>
            <person name="Wortman J."/>
            <person name="Nusbaum C."/>
            <person name="Birren B."/>
        </authorList>
    </citation>
    <scope>NUCLEOTIDE SEQUENCE [LARGE SCALE GENOMIC DNA]</scope>
    <source>
        <strain evidence="12">NIPH 236</strain>
    </source>
</reference>